<dbReference type="AlphaFoldDB" id="A0A8T2RII3"/>
<evidence type="ECO:0000256" key="5">
    <source>
        <dbReference type="ARBA" id="ARBA00022840"/>
    </source>
</evidence>
<keyword evidence="4" id="KW-0547">Nucleotide-binding</keyword>
<keyword evidence="3" id="KW-0963">Cytoplasm</keyword>
<evidence type="ECO:0000256" key="2">
    <source>
        <dbReference type="ARBA" id="ARBA00006752"/>
    </source>
</evidence>
<dbReference type="Gene3D" id="3.30.420.40">
    <property type="match status" value="2"/>
</dbReference>
<dbReference type="InterPro" id="IPR004000">
    <property type="entry name" value="Actin"/>
</dbReference>
<organism evidence="8 9">
    <name type="scientific">Ceratopteris richardii</name>
    <name type="common">Triangle waterfern</name>
    <dbReference type="NCBI Taxonomy" id="49495"/>
    <lineage>
        <taxon>Eukaryota</taxon>
        <taxon>Viridiplantae</taxon>
        <taxon>Streptophyta</taxon>
        <taxon>Embryophyta</taxon>
        <taxon>Tracheophyta</taxon>
        <taxon>Polypodiopsida</taxon>
        <taxon>Polypodiidae</taxon>
        <taxon>Polypodiales</taxon>
        <taxon>Pteridineae</taxon>
        <taxon>Pteridaceae</taxon>
        <taxon>Parkerioideae</taxon>
        <taxon>Ceratopteris</taxon>
    </lineage>
</organism>
<sequence length="373" mass="41336">MAFPDEVQALVCDNGSFMMKAGFAGDETPQAVFPTVVGHPRSVHGMDQKDAHVGHAAHVHCDALDLRYPIEGGLISNWQDMEKIWHHTFENELHVVPEERPVLLTDIPLYSKLHREKMAHIMFDSFNTPAMYIAIQSVLSLYASGKMTGIVLDSGDGVTHAVPVRDGYALSHNVLQFSLAGHDLSDVLMKLLTERGYSFKSFAEKEAVRNIKEKLGYVALDFEQEVDAAKTSSSLEKSYELPDGKVITIGTERFRCPEVFFQPSLNGLQASGIHEIAHKSISLCDGDVQKNLYKNIVLSGGSTMFPGMADRIKKEVSVLAPDMKVNVFAPRERQYSAWIGGSILASLSTFQKMWITKSEYDESGSSIVHKKCV</sequence>
<dbReference type="Proteomes" id="UP000825935">
    <property type="component" value="Chromosome 26"/>
</dbReference>
<dbReference type="InterPro" id="IPR004001">
    <property type="entry name" value="Actin_CS"/>
</dbReference>
<accession>A0A8T2RII3</accession>
<dbReference type="SUPFAM" id="SSF53067">
    <property type="entry name" value="Actin-like ATPase domain"/>
    <property type="match status" value="2"/>
</dbReference>
<comment type="caution">
    <text evidence="8">The sequence shown here is derived from an EMBL/GenBank/DDBJ whole genome shotgun (WGS) entry which is preliminary data.</text>
</comment>
<proteinExistence type="inferred from homology"/>
<gene>
    <name evidence="8" type="ORF">KP509_26G012800</name>
</gene>
<evidence type="ECO:0000256" key="1">
    <source>
        <dbReference type="ARBA" id="ARBA00004245"/>
    </source>
</evidence>
<dbReference type="Gene3D" id="3.90.640.10">
    <property type="entry name" value="Actin, Chain A, domain 4"/>
    <property type="match status" value="1"/>
</dbReference>
<dbReference type="GO" id="GO:0005524">
    <property type="term" value="F:ATP binding"/>
    <property type="evidence" value="ECO:0007669"/>
    <property type="project" value="UniProtKB-KW"/>
</dbReference>
<reference evidence="8" key="1">
    <citation type="submission" date="2021-08" db="EMBL/GenBank/DDBJ databases">
        <title>WGS assembly of Ceratopteris richardii.</title>
        <authorList>
            <person name="Marchant D.B."/>
            <person name="Chen G."/>
            <person name="Jenkins J."/>
            <person name="Shu S."/>
            <person name="Leebens-Mack J."/>
            <person name="Grimwood J."/>
            <person name="Schmutz J."/>
            <person name="Soltis P."/>
            <person name="Soltis D."/>
            <person name="Chen Z.-H."/>
        </authorList>
    </citation>
    <scope>NUCLEOTIDE SEQUENCE</scope>
    <source>
        <strain evidence="8">Whitten #5841</strain>
        <tissue evidence="8">Leaf</tissue>
    </source>
</reference>
<keyword evidence="6" id="KW-0206">Cytoskeleton</keyword>
<dbReference type="PROSITE" id="PS00432">
    <property type="entry name" value="ACTINS_2"/>
    <property type="match status" value="1"/>
</dbReference>
<protein>
    <recommendedName>
        <fullName evidence="10">Actin</fullName>
    </recommendedName>
</protein>
<dbReference type="OrthoDB" id="503831at2759"/>
<name>A0A8T2RII3_CERRI</name>
<keyword evidence="5" id="KW-0067">ATP-binding</keyword>
<dbReference type="InterPro" id="IPR043129">
    <property type="entry name" value="ATPase_NBD"/>
</dbReference>
<evidence type="ECO:0000313" key="8">
    <source>
        <dbReference type="EMBL" id="KAH7296196.1"/>
    </source>
</evidence>
<evidence type="ECO:0000256" key="4">
    <source>
        <dbReference type="ARBA" id="ARBA00022741"/>
    </source>
</evidence>
<evidence type="ECO:0000313" key="9">
    <source>
        <dbReference type="Proteomes" id="UP000825935"/>
    </source>
</evidence>
<comment type="subcellular location">
    <subcellularLocation>
        <location evidence="1">Cytoplasm</location>
        <location evidence="1">Cytoskeleton</location>
    </subcellularLocation>
</comment>
<dbReference type="GO" id="GO:0005856">
    <property type="term" value="C:cytoskeleton"/>
    <property type="evidence" value="ECO:0007669"/>
    <property type="project" value="UniProtKB-SubCell"/>
</dbReference>
<evidence type="ECO:0008006" key="10">
    <source>
        <dbReference type="Google" id="ProtNLM"/>
    </source>
</evidence>
<dbReference type="FunFam" id="3.90.640.10:FF:000047">
    <property type="entry name" value="Actin, alpha skeletal muscle"/>
    <property type="match status" value="1"/>
</dbReference>
<evidence type="ECO:0000256" key="3">
    <source>
        <dbReference type="ARBA" id="ARBA00022490"/>
    </source>
</evidence>
<dbReference type="PRINTS" id="PR00190">
    <property type="entry name" value="ACTIN"/>
</dbReference>
<dbReference type="SMART" id="SM00268">
    <property type="entry name" value="ACTIN"/>
    <property type="match status" value="1"/>
</dbReference>
<evidence type="ECO:0000256" key="7">
    <source>
        <dbReference type="RuleBase" id="RU000487"/>
    </source>
</evidence>
<comment type="similarity">
    <text evidence="2 7">Belongs to the actin family.</text>
</comment>
<dbReference type="EMBL" id="CM035431">
    <property type="protein sequence ID" value="KAH7296196.1"/>
    <property type="molecule type" value="Genomic_DNA"/>
</dbReference>
<dbReference type="FunFam" id="3.30.420.40:FF:000148">
    <property type="entry name" value="Actin, alpha skeletal muscle"/>
    <property type="match status" value="1"/>
</dbReference>
<dbReference type="FunFam" id="3.30.420.40:FF:000058">
    <property type="entry name" value="Putative actin-related protein 5"/>
    <property type="match status" value="1"/>
</dbReference>
<evidence type="ECO:0000256" key="6">
    <source>
        <dbReference type="ARBA" id="ARBA00023212"/>
    </source>
</evidence>
<dbReference type="Pfam" id="PF00022">
    <property type="entry name" value="Actin"/>
    <property type="match status" value="1"/>
</dbReference>
<dbReference type="PANTHER" id="PTHR11937">
    <property type="entry name" value="ACTIN"/>
    <property type="match status" value="1"/>
</dbReference>
<keyword evidence="9" id="KW-1185">Reference proteome</keyword>